<feature type="domain" description="O-antigen ligase-related" evidence="6">
    <location>
        <begin position="200"/>
        <end position="338"/>
    </location>
</feature>
<dbReference type="Pfam" id="PF04932">
    <property type="entry name" value="Wzy_C"/>
    <property type="match status" value="1"/>
</dbReference>
<name>A0A972W0L9_9GAMM</name>
<feature type="transmembrane region" description="Helical" evidence="5">
    <location>
        <begin position="72"/>
        <end position="93"/>
    </location>
</feature>
<keyword evidence="4 5" id="KW-0472">Membrane</keyword>
<evidence type="ECO:0000313" key="7">
    <source>
        <dbReference type="EMBL" id="NQV66402.1"/>
    </source>
</evidence>
<feature type="transmembrane region" description="Helical" evidence="5">
    <location>
        <begin position="15"/>
        <end position="37"/>
    </location>
</feature>
<proteinExistence type="predicted"/>
<dbReference type="InterPro" id="IPR051533">
    <property type="entry name" value="WaaL-like"/>
</dbReference>
<evidence type="ECO:0000256" key="4">
    <source>
        <dbReference type="ARBA" id="ARBA00023136"/>
    </source>
</evidence>
<feature type="transmembrane region" description="Helical" evidence="5">
    <location>
        <begin position="332"/>
        <end position="352"/>
    </location>
</feature>
<feature type="transmembrane region" description="Helical" evidence="5">
    <location>
        <begin position="359"/>
        <end position="375"/>
    </location>
</feature>
<evidence type="ECO:0000256" key="5">
    <source>
        <dbReference type="SAM" id="Phobius"/>
    </source>
</evidence>
<feature type="transmembrane region" description="Helical" evidence="5">
    <location>
        <begin position="191"/>
        <end position="208"/>
    </location>
</feature>
<dbReference type="AlphaFoldDB" id="A0A972W0L9"/>
<sequence>MGTSELKQKFRSQPASIYLSVLAVGMVLSQFSNYLWFEEPIYRGQPANIVVYFLVFLIAVVSWLGVNSPDRVHGLLLGFLALMAVAWVAHWLLYRLHGDAFNYTALLYVPILVMIWLKPPLWWEAWVAILAFAWATTFILALTRVLEMSGVLAIKTQSLGVITFDEERYFLPINDLLGIDGRWPGPFGHNGDTAMMGAFLIVIALAYWTRASWVFLAVGSFTLLVTSGRASIGAVIAAIVIMVMFAQHGRIARIPRWIRVSGGIGALLFGAIFMYSRSAGSTGRDYFWPAFMDLWESAPFVGIGTSGIAVSGGITEQFGHAHSLYVDELARYGLLGFITQFGAVAVGLVVTFLAAKRGLAGPLAILIAYLVTGLTEPRNQWISPTVTGTLLILAVVTAGVFLSREKKPAKREH</sequence>
<dbReference type="InterPro" id="IPR007016">
    <property type="entry name" value="O-antigen_ligase-rel_domated"/>
</dbReference>
<feature type="transmembrane region" description="Helical" evidence="5">
    <location>
        <begin position="123"/>
        <end position="146"/>
    </location>
</feature>
<dbReference type="PANTHER" id="PTHR37422:SF13">
    <property type="entry name" value="LIPOPOLYSACCHARIDE BIOSYNTHESIS PROTEIN PA4999-RELATED"/>
    <property type="match status" value="1"/>
</dbReference>
<dbReference type="GO" id="GO:0016020">
    <property type="term" value="C:membrane"/>
    <property type="evidence" value="ECO:0007669"/>
    <property type="project" value="UniProtKB-SubCell"/>
</dbReference>
<gene>
    <name evidence="7" type="ORF">HQ497_13655</name>
</gene>
<keyword evidence="3 5" id="KW-1133">Transmembrane helix</keyword>
<reference evidence="7" key="1">
    <citation type="submission" date="2020-05" db="EMBL/GenBank/DDBJ databases">
        <title>Sulfur intermediates as new biogeochemical hubs in an aquatic model microbial ecosystem.</title>
        <authorList>
            <person name="Vigneron A."/>
        </authorList>
    </citation>
    <scope>NUCLEOTIDE SEQUENCE</scope>
    <source>
        <strain evidence="7">Bin.250</strain>
    </source>
</reference>
<protein>
    <recommendedName>
        <fullName evidence="6">O-antigen ligase-related domain-containing protein</fullName>
    </recommendedName>
</protein>
<comment type="caution">
    <text evidence="7">The sequence shown here is derived from an EMBL/GenBank/DDBJ whole genome shotgun (WGS) entry which is preliminary data.</text>
</comment>
<accession>A0A972W0L9</accession>
<evidence type="ECO:0000259" key="6">
    <source>
        <dbReference type="Pfam" id="PF04932"/>
    </source>
</evidence>
<keyword evidence="2 5" id="KW-0812">Transmembrane</keyword>
<dbReference type="Proteomes" id="UP000754644">
    <property type="component" value="Unassembled WGS sequence"/>
</dbReference>
<dbReference type="EMBL" id="JABMOJ010000514">
    <property type="protein sequence ID" value="NQV66402.1"/>
    <property type="molecule type" value="Genomic_DNA"/>
</dbReference>
<organism evidence="7 8">
    <name type="scientific">SAR86 cluster bacterium</name>
    <dbReference type="NCBI Taxonomy" id="2030880"/>
    <lineage>
        <taxon>Bacteria</taxon>
        <taxon>Pseudomonadati</taxon>
        <taxon>Pseudomonadota</taxon>
        <taxon>Gammaproteobacteria</taxon>
        <taxon>SAR86 cluster</taxon>
    </lineage>
</organism>
<comment type="subcellular location">
    <subcellularLocation>
        <location evidence="1">Membrane</location>
        <topology evidence="1">Multi-pass membrane protein</topology>
    </subcellularLocation>
</comment>
<feature type="transmembrane region" description="Helical" evidence="5">
    <location>
        <begin position="100"/>
        <end position="117"/>
    </location>
</feature>
<evidence type="ECO:0000256" key="1">
    <source>
        <dbReference type="ARBA" id="ARBA00004141"/>
    </source>
</evidence>
<feature type="transmembrane region" description="Helical" evidence="5">
    <location>
        <begin position="257"/>
        <end position="276"/>
    </location>
</feature>
<evidence type="ECO:0000256" key="3">
    <source>
        <dbReference type="ARBA" id="ARBA00022989"/>
    </source>
</evidence>
<evidence type="ECO:0000256" key="2">
    <source>
        <dbReference type="ARBA" id="ARBA00022692"/>
    </source>
</evidence>
<feature type="transmembrane region" description="Helical" evidence="5">
    <location>
        <begin position="381"/>
        <end position="402"/>
    </location>
</feature>
<feature type="transmembrane region" description="Helical" evidence="5">
    <location>
        <begin position="49"/>
        <end position="66"/>
    </location>
</feature>
<feature type="transmembrane region" description="Helical" evidence="5">
    <location>
        <begin position="214"/>
        <end position="245"/>
    </location>
</feature>
<evidence type="ECO:0000313" key="8">
    <source>
        <dbReference type="Proteomes" id="UP000754644"/>
    </source>
</evidence>
<dbReference type="PANTHER" id="PTHR37422">
    <property type="entry name" value="TEICHURONIC ACID BIOSYNTHESIS PROTEIN TUAE"/>
    <property type="match status" value="1"/>
</dbReference>